<gene>
    <name evidence="7" type="ORF">HPU229334_10705</name>
</gene>
<evidence type="ECO:0000313" key="8">
    <source>
        <dbReference type="Proteomes" id="UP000037997"/>
    </source>
</evidence>
<accession>A0A0N1EHA7</accession>
<keyword evidence="5 6" id="KW-0472">Membrane</keyword>
<dbReference type="GO" id="GO:0015920">
    <property type="term" value="P:lipopolysaccharide transport"/>
    <property type="evidence" value="ECO:0007669"/>
    <property type="project" value="TreeGrafter"/>
</dbReference>
<feature type="transmembrane region" description="Helical" evidence="6">
    <location>
        <begin position="332"/>
        <end position="350"/>
    </location>
</feature>
<keyword evidence="3 6" id="KW-0812">Transmembrane</keyword>
<proteinExistence type="predicted"/>
<evidence type="ECO:0000256" key="4">
    <source>
        <dbReference type="ARBA" id="ARBA00022989"/>
    </source>
</evidence>
<keyword evidence="4 6" id="KW-1133">Transmembrane helix</keyword>
<sequence length="355" mass="40161">MSLFARYIGGLYLKYLFVLFVSLECFFVAIDLVKYLDELPNSANLVVLLVFYDFIYASNFILPLSLILAQIVLVVSMLRNSQFTAFLALGYSKSRIFLPIFSIAFLIASAFVLLNATPFAYAKEKVDLIVERGYLGSYKSDLFIKYDNNYIYFAKIFPLLQSAEGIQVFEVENEEVLRIIEAPKATFNEGEWILENAKITTIQPQLEVGKNPLWVEEQKVYKTLVGFKPKILDNIYEKQGSISIVDAFEAMNLLEGQNINTQKLRASLYVLLLFPFFAPLMMVCLSGFTPNSNRYANLGGITLGMILGILVVWGILFSFSRLSMSGFLQPEFSVIMPIGILALISAWLFVRLLKA</sequence>
<dbReference type="PANTHER" id="PTHR33529">
    <property type="entry name" value="SLR0882 PROTEIN-RELATED"/>
    <property type="match status" value="1"/>
</dbReference>
<feature type="transmembrane region" description="Helical" evidence="6">
    <location>
        <begin position="12"/>
        <end position="33"/>
    </location>
</feature>
<comment type="subcellular location">
    <subcellularLocation>
        <location evidence="1">Cell membrane</location>
        <topology evidence="1">Multi-pass membrane protein</topology>
    </subcellularLocation>
</comment>
<feature type="transmembrane region" description="Helical" evidence="6">
    <location>
        <begin position="268"/>
        <end position="289"/>
    </location>
</feature>
<evidence type="ECO:0000256" key="2">
    <source>
        <dbReference type="ARBA" id="ARBA00022475"/>
    </source>
</evidence>
<feature type="transmembrane region" description="Helical" evidence="6">
    <location>
        <begin position="45"/>
        <end position="76"/>
    </location>
</feature>
<dbReference type="PANTHER" id="PTHR33529:SF6">
    <property type="entry name" value="YJGP_YJGQ FAMILY PERMEASE"/>
    <property type="match status" value="1"/>
</dbReference>
<dbReference type="STRING" id="35818.HPU229336_05405"/>
<evidence type="ECO:0000313" key="7">
    <source>
        <dbReference type="EMBL" id="KPH55092.1"/>
    </source>
</evidence>
<comment type="caution">
    <text evidence="7">The sequence shown here is derived from an EMBL/GenBank/DDBJ whole genome shotgun (WGS) entry which is preliminary data.</text>
</comment>
<dbReference type="AlphaFoldDB" id="A0A0N1EHA7"/>
<protein>
    <submittedName>
        <fullName evidence="7">Permease</fullName>
    </submittedName>
</protein>
<keyword evidence="2" id="KW-1003">Cell membrane</keyword>
<dbReference type="Proteomes" id="UP000037997">
    <property type="component" value="Unassembled WGS sequence"/>
</dbReference>
<evidence type="ECO:0000256" key="5">
    <source>
        <dbReference type="ARBA" id="ARBA00023136"/>
    </source>
</evidence>
<organism evidence="7 8">
    <name type="scientific">Helicobacter pullorum</name>
    <dbReference type="NCBI Taxonomy" id="35818"/>
    <lineage>
        <taxon>Bacteria</taxon>
        <taxon>Pseudomonadati</taxon>
        <taxon>Campylobacterota</taxon>
        <taxon>Epsilonproteobacteria</taxon>
        <taxon>Campylobacterales</taxon>
        <taxon>Helicobacteraceae</taxon>
        <taxon>Helicobacter</taxon>
    </lineage>
</organism>
<dbReference type="EMBL" id="JNOC01000058">
    <property type="protein sequence ID" value="KPH55092.1"/>
    <property type="molecule type" value="Genomic_DNA"/>
</dbReference>
<evidence type="ECO:0000256" key="3">
    <source>
        <dbReference type="ARBA" id="ARBA00022692"/>
    </source>
</evidence>
<dbReference type="RefSeq" id="WP_054198484.1">
    <property type="nucleotide sequence ID" value="NZ_JNOC01000058.1"/>
</dbReference>
<dbReference type="GO" id="GO:0043190">
    <property type="term" value="C:ATP-binding cassette (ABC) transporter complex"/>
    <property type="evidence" value="ECO:0007669"/>
    <property type="project" value="TreeGrafter"/>
</dbReference>
<dbReference type="InterPro" id="IPR005495">
    <property type="entry name" value="LptG/LptF_permease"/>
</dbReference>
<feature type="transmembrane region" description="Helical" evidence="6">
    <location>
        <begin position="96"/>
        <end position="116"/>
    </location>
</feature>
<evidence type="ECO:0000256" key="6">
    <source>
        <dbReference type="SAM" id="Phobius"/>
    </source>
</evidence>
<reference evidence="7 8" key="1">
    <citation type="submission" date="2014-06" db="EMBL/GenBank/DDBJ databases">
        <title>Helicobacter pullorum isolates in fresh chicken meat - phenotypic and genotypic features.</title>
        <authorList>
            <person name="Borges V."/>
            <person name="Santos A."/>
            <person name="Correia C.B."/>
            <person name="Saraiva M."/>
            <person name="Menard A."/>
            <person name="Vieira L."/>
            <person name="Sampaio D.A."/>
            <person name="Gomes J.P."/>
            <person name="Oleastro M."/>
        </authorList>
    </citation>
    <scope>NUCLEOTIDE SEQUENCE [LARGE SCALE GENOMIC DNA]</scope>
    <source>
        <strain evidence="7 8">229334/12</strain>
    </source>
</reference>
<evidence type="ECO:0000256" key="1">
    <source>
        <dbReference type="ARBA" id="ARBA00004651"/>
    </source>
</evidence>
<dbReference type="Pfam" id="PF03739">
    <property type="entry name" value="LptF_LptG"/>
    <property type="match status" value="1"/>
</dbReference>
<feature type="transmembrane region" description="Helical" evidence="6">
    <location>
        <begin position="295"/>
        <end position="320"/>
    </location>
</feature>
<name>A0A0N1EHA7_9HELI</name>
<dbReference type="PATRIC" id="fig|35818.11.peg.2118"/>